<evidence type="ECO:0000313" key="2">
    <source>
        <dbReference type="Proteomes" id="UP000541444"/>
    </source>
</evidence>
<name>A0A7J7LZ02_9MAGN</name>
<dbReference type="AlphaFoldDB" id="A0A7J7LZ02"/>
<sequence>MKGEGSYVPPHYIPLEQSDSSQVVDNDANVGVEIISKGGDDGQWSSGICACCDDMQSCCVGLICPCYLFGKNADVLGSGTMVGSCMTHFIICGIVNALCCVLTDGALLGLPGCFVACYACGYRRSLRAKYNLPEAPCGDLTTHVFCHLCAICQEYREICDRNSEVTHAEVTAPTIQTMESSSPKE</sequence>
<dbReference type="NCBIfam" id="TIGR01571">
    <property type="entry name" value="A_thal_Cys_rich"/>
    <property type="match status" value="1"/>
</dbReference>
<dbReference type="OrthoDB" id="1045822at2759"/>
<comment type="caution">
    <text evidence="1">The sequence shown here is derived from an EMBL/GenBank/DDBJ whole genome shotgun (WGS) entry which is preliminary data.</text>
</comment>
<dbReference type="EMBL" id="JACGCM010001879">
    <property type="protein sequence ID" value="KAF6147748.1"/>
    <property type="molecule type" value="Genomic_DNA"/>
</dbReference>
<dbReference type="Proteomes" id="UP000541444">
    <property type="component" value="Unassembled WGS sequence"/>
</dbReference>
<dbReference type="PANTHER" id="PTHR15907">
    <property type="entry name" value="DUF614 FAMILY PROTEIN-RELATED"/>
    <property type="match status" value="1"/>
</dbReference>
<gene>
    <name evidence="1" type="ORF">GIB67_006721</name>
</gene>
<dbReference type="InterPro" id="IPR006461">
    <property type="entry name" value="PLAC_motif_containing"/>
</dbReference>
<organism evidence="1 2">
    <name type="scientific">Kingdonia uniflora</name>
    <dbReference type="NCBI Taxonomy" id="39325"/>
    <lineage>
        <taxon>Eukaryota</taxon>
        <taxon>Viridiplantae</taxon>
        <taxon>Streptophyta</taxon>
        <taxon>Embryophyta</taxon>
        <taxon>Tracheophyta</taxon>
        <taxon>Spermatophyta</taxon>
        <taxon>Magnoliopsida</taxon>
        <taxon>Ranunculales</taxon>
        <taxon>Circaeasteraceae</taxon>
        <taxon>Kingdonia</taxon>
    </lineage>
</organism>
<proteinExistence type="predicted"/>
<dbReference type="Pfam" id="PF04749">
    <property type="entry name" value="PLAC8"/>
    <property type="match status" value="1"/>
</dbReference>
<accession>A0A7J7LZ02</accession>
<protein>
    <submittedName>
        <fullName evidence="1">Uncharacterized protein</fullName>
    </submittedName>
</protein>
<keyword evidence="2" id="KW-1185">Reference proteome</keyword>
<evidence type="ECO:0000313" key="1">
    <source>
        <dbReference type="EMBL" id="KAF6147748.1"/>
    </source>
</evidence>
<reference evidence="1 2" key="1">
    <citation type="journal article" date="2020" name="IScience">
        <title>Genome Sequencing of the Endangered Kingdonia uniflora (Circaeasteraceae, Ranunculales) Reveals Potential Mechanisms of Evolutionary Specialization.</title>
        <authorList>
            <person name="Sun Y."/>
            <person name="Deng T."/>
            <person name="Zhang A."/>
            <person name="Moore M.J."/>
            <person name="Landis J.B."/>
            <person name="Lin N."/>
            <person name="Zhang H."/>
            <person name="Zhang X."/>
            <person name="Huang J."/>
            <person name="Zhang X."/>
            <person name="Sun H."/>
            <person name="Wang H."/>
        </authorList>
    </citation>
    <scope>NUCLEOTIDE SEQUENCE [LARGE SCALE GENOMIC DNA]</scope>
    <source>
        <strain evidence="1">TB1705</strain>
        <tissue evidence="1">Leaf</tissue>
    </source>
</reference>